<dbReference type="CTD" id="1672"/>
<dbReference type="RefSeq" id="NP_999003.1">
    <property type="nucleotide sequence ID" value="NM_213838.1"/>
</dbReference>
<proteinExistence type="evidence at transcript level"/>
<keyword evidence="5" id="KW-0044">Antibiotic</keyword>
<dbReference type="SMR" id="H9ZGM8"/>
<keyword evidence="2" id="KW-0964">Secreted</keyword>
<keyword evidence="4" id="KW-0211">Defensin</keyword>
<evidence type="ECO:0000256" key="6">
    <source>
        <dbReference type="ARBA" id="ARBA00023157"/>
    </source>
</evidence>
<protein>
    <submittedName>
        <fullName evidence="9 10 11">Beta-defensin 1</fullName>
    </submittedName>
</protein>
<reference evidence="9" key="1">
    <citation type="submission" date="2012-02" db="EMBL/GenBank/DDBJ databases">
        <title>Expression of porcine beta-defensin-1 mature peptide in E. coli.</title>
        <authorList>
            <person name="Song Q.Y."/>
            <person name="Yuan H.X."/>
        </authorList>
    </citation>
    <scope>NUCLEOTIDE SEQUENCE</scope>
</reference>
<evidence type="ECO:0000256" key="3">
    <source>
        <dbReference type="ARBA" id="ARBA00022529"/>
    </source>
</evidence>
<dbReference type="KEGG" id="ssc:396819"/>
<dbReference type="GO" id="GO:0042742">
    <property type="term" value="P:defense response to bacterium"/>
    <property type="evidence" value="ECO:0007669"/>
    <property type="project" value="UniProtKB-KW"/>
</dbReference>
<dbReference type="EMBL" id="MF925344">
    <property type="protein sequence ID" value="AUR26493.1"/>
    <property type="molecule type" value="mRNA"/>
</dbReference>
<evidence type="ECO:0000256" key="5">
    <source>
        <dbReference type="ARBA" id="ARBA00023022"/>
    </source>
</evidence>
<dbReference type="FunFam" id="3.10.360.10:FF:000001">
    <property type="entry name" value="Beta-defensin 1"/>
    <property type="match status" value="1"/>
</dbReference>
<dbReference type="HOGENOM" id="CLU_189296_4_1_1"/>
<feature type="domain" description="Beta/alpha-defensin C-terminal" evidence="8">
    <location>
        <begin position="31"/>
        <end position="61"/>
    </location>
</feature>
<feature type="signal peptide" evidence="7">
    <location>
        <begin position="1"/>
        <end position="22"/>
    </location>
</feature>
<dbReference type="SUPFAM" id="SSF57392">
    <property type="entry name" value="Defensin-like"/>
    <property type="match status" value="1"/>
</dbReference>
<dbReference type="OMA" id="LRRTKCC"/>
<evidence type="ECO:0000313" key="11">
    <source>
        <dbReference type="EMBL" id="AUR26493.1"/>
    </source>
</evidence>
<reference evidence="10" key="2">
    <citation type="submission" date="2015-02" db="EMBL/GenBank/DDBJ databases">
        <authorList>
            <person name="Chooi Y.-H."/>
        </authorList>
    </citation>
    <scope>NUCLEOTIDE SEQUENCE</scope>
    <source>
        <tissue evidence="10">Blood</tissue>
    </source>
</reference>
<dbReference type="EMBL" id="JQ687225">
    <property type="protein sequence ID" value="AFH35134.1"/>
    <property type="molecule type" value="mRNA"/>
</dbReference>
<sequence>MRLHRLLLVFLLMVLLPVPGLLKNIGNSVSCLRNKGVCMPGKCAPKMKQIGTCGMPQVKCCKRK</sequence>
<name>H9ZGM8_PIG</name>
<feature type="chain" id="PRO_5015093796" evidence="7">
    <location>
        <begin position="23"/>
        <end position="64"/>
    </location>
</feature>
<accession>H9ZGM8</accession>
<dbReference type="GO" id="GO:0005576">
    <property type="term" value="C:extracellular region"/>
    <property type="evidence" value="ECO:0007669"/>
    <property type="project" value="UniProtKB-SubCell"/>
</dbReference>
<gene>
    <name evidence="9" type="primary">PBD-1</name>
    <name evidence="10" type="synonym">PBD1</name>
</gene>
<dbReference type="PANTHER" id="PTHR20515:SF2">
    <property type="entry name" value="DEFENSIN BETA 4A"/>
    <property type="match status" value="1"/>
</dbReference>
<dbReference type="AlphaFoldDB" id="H9ZGM8"/>
<evidence type="ECO:0000256" key="2">
    <source>
        <dbReference type="ARBA" id="ARBA00022525"/>
    </source>
</evidence>
<organism evidence="9">
    <name type="scientific">Sus scrofa</name>
    <name type="common">Pig</name>
    <dbReference type="NCBI Taxonomy" id="9823"/>
    <lineage>
        <taxon>Eukaryota</taxon>
        <taxon>Metazoa</taxon>
        <taxon>Chordata</taxon>
        <taxon>Craniata</taxon>
        <taxon>Vertebrata</taxon>
        <taxon>Euteleostomi</taxon>
        <taxon>Mammalia</taxon>
        <taxon>Eutheria</taxon>
        <taxon>Laurasiatheria</taxon>
        <taxon>Artiodactyla</taxon>
        <taxon>Suina</taxon>
        <taxon>Suidae</taxon>
        <taxon>Sus</taxon>
    </lineage>
</organism>
<evidence type="ECO:0000313" key="9">
    <source>
        <dbReference type="EMBL" id="AFH35134.1"/>
    </source>
</evidence>
<dbReference type="GeneID" id="396819"/>
<keyword evidence="6" id="KW-1015">Disulfide bond</keyword>
<dbReference type="Gene3D" id="3.10.360.10">
    <property type="entry name" value="Antimicrobial Peptide, Beta-defensin 2, Chain A"/>
    <property type="match status" value="1"/>
</dbReference>
<evidence type="ECO:0000256" key="1">
    <source>
        <dbReference type="ARBA" id="ARBA00004613"/>
    </source>
</evidence>
<evidence type="ECO:0000259" key="8">
    <source>
        <dbReference type="SMART" id="SM00048"/>
    </source>
</evidence>
<dbReference type="OrthoDB" id="9623680at2759"/>
<dbReference type="InterPro" id="IPR006080">
    <property type="entry name" value="Beta/alpha-defensin_C"/>
</dbReference>
<evidence type="ECO:0000313" key="10">
    <source>
        <dbReference type="EMBL" id="AKX39339.1"/>
    </source>
</evidence>
<dbReference type="ExpressionAtlas" id="H9ZGM8">
    <property type="expression patterns" value="baseline and differential"/>
</dbReference>
<dbReference type="InterPro" id="IPR001855">
    <property type="entry name" value="Defensin_beta-like"/>
</dbReference>
<reference evidence="11" key="3">
    <citation type="submission" date="2017-09" db="EMBL/GenBank/DDBJ databases">
        <authorList>
            <person name="Ehlers B."/>
            <person name="Leendertz F.H."/>
        </authorList>
    </citation>
    <scope>NUCLEOTIDE SEQUENCE</scope>
</reference>
<evidence type="ECO:0000256" key="7">
    <source>
        <dbReference type="SAM" id="SignalP"/>
    </source>
</evidence>
<keyword evidence="7" id="KW-0732">Signal</keyword>
<dbReference type="Pfam" id="PF00711">
    <property type="entry name" value="Defensin_beta"/>
    <property type="match status" value="1"/>
</dbReference>
<evidence type="ECO:0000256" key="4">
    <source>
        <dbReference type="ARBA" id="ARBA00022940"/>
    </source>
</evidence>
<dbReference type="PANTHER" id="PTHR20515">
    <property type="entry name" value="BETA-DEFENSIN"/>
    <property type="match status" value="1"/>
</dbReference>
<keyword evidence="3" id="KW-0929">Antimicrobial</keyword>
<dbReference type="EMBL" id="KP862533">
    <property type="protein sequence ID" value="AKX39339.1"/>
    <property type="molecule type" value="mRNA"/>
</dbReference>
<dbReference type="SMART" id="SM00048">
    <property type="entry name" value="DEFSN"/>
    <property type="match status" value="1"/>
</dbReference>
<comment type="subcellular location">
    <subcellularLocation>
        <location evidence="1">Secreted</location>
    </subcellularLocation>
</comment>